<dbReference type="InterPro" id="IPR050490">
    <property type="entry name" value="Bact_solute-bd_prot1"/>
</dbReference>
<protein>
    <submittedName>
        <fullName evidence="3">Extracellular solute-binding protein</fullName>
    </submittedName>
</protein>
<dbReference type="PROSITE" id="PS51257">
    <property type="entry name" value="PROKAR_LIPOPROTEIN"/>
    <property type="match status" value="1"/>
</dbReference>
<dbReference type="Pfam" id="PF01547">
    <property type="entry name" value="SBP_bac_1"/>
    <property type="match status" value="1"/>
</dbReference>
<dbReference type="OrthoDB" id="41208at2"/>
<name>A0A4Q0I5C1_9FIRM</name>
<reference evidence="4" key="1">
    <citation type="submission" date="2018-11" db="EMBL/GenBank/DDBJ databases">
        <title>Genome sequencing of a novel mesophilic and cellulolytic organism within the genus Hungateiclostridium.</title>
        <authorList>
            <person name="Rettenmaier R."/>
            <person name="Liebl W."/>
            <person name="Zverlov V."/>
        </authorList>
    </citation>
    <scope>NUCLEOTIDE SEQUENCE [LARGE SCALE GENOMIC DNA]</scope>
    <source>
        <strain evidence="4">N2K1</strain>
    </source>
</reference>
<keyword evidence="4" id="KW-1185">Reference proteome</keyword>
<accession>A0A4Q0I5C1</accession>
<gene>
    <name evidence="3" type="ORF">EFD62_13835</name>
</gene>
<evidence type="ECO:0000256" key="2">
    <source>
        <dbReference type="ARBA" id="ARBA00022448"/>
    </source>
</evidence>
<dbReference type="AlphaFoldDB" id="A0A4Q0I5C1"/>
<dbReference type="EMBL" id="RLII01000023">
    <property type="protein sequence ID" value="RXE58172.1"/>
    <property type="molecule type" value="Genomic_DNA"/>
</dbReference>
<evidence type="ECO:0000313" key="4">
    <source>
        <dbReference type="Proteomes" id="UP000289166"/>
    </source>
</evidence>
<comment type="similarity">
    <text evidence="1">Belongs to the bacterial solute-binding protein 1 family.</text>
</comment>
<evidence type="ECO:0000313" key="3">
    <source>
        <dbReference type="EMBL" id="RXE58172.1"/>
    </source>
</evidence>
<keyword evidence="2" id="KW-0813">Transport</keyword>
<dbReference type="PANTHER" id="PTHR43649">
    <property type="entry name" value="ARABINOSE-BINDING PROTEIN-RELATED"/>
    <property type="match status" value="1"/>
</dbReference>
<dbReference type="PANTHER" id="PTHR43649:SF29">
    <property type="entry name" value="OSMOPROTECTIVE COMPOUNDS-BINDING PROTEIN GGTB"/>
    <property type="match status" value="1"/>
</dbReference>
<dbReference type="RefSeq" id="WP_069195951.1">
    <property type="nucleotide sequence ID" value="NZ_RLII01000023.1"/>
</dbReference>
<evidence type="ECO:0000256" key="1">
    <source>
        <dbReference type="ARBA" id="ARBA00008520"/>
    </source>
</evidence>
<comment type="caution">
    <text evidence="3">The sequence shown here is derived from an EMBL/GenBank/DDBJ whole genome shotgun (WGS) entry which is preliminary data.</text>
</comment>
<proteinExistence type="inferred from homology"/>
<sequence length="419" mass="45855">MLKRLLGTLLSVVIITSFMSGCRQETSKDQIVLTLWSIATESDAFSNAYSKAIKDFEDANPGVKIVHETFENEAYKTKIKTAVTGNKLPDLFFTWGGGFSKPFVESGKVLAIDKYYTDEYKEQLSEAALTYTTYNGKIYGSTYTTPISALFYNKKIFDENGLKAPTTFDELVQVCDKLIQKGITPIGISAKDTWVLAMTHDAMTLKSAGSEKVKAALTKAGQSYDDPDFLESAKKFRQLVEMGAFYKGATGLSNDEASALFYSGKVAMYTTGSWMAGSIQTDAENPSDFDVVPFPLLGSNAKATDFMGGAVDSIMVSASTKDPDLAGKAAFELTRSISKYAYLDGAGLAVWKKDYDDSGVNPMTKKLADFAANATSFTLWFDTTMEAEDAGEYLTLLQELYVGEITPEEFVSSMKKNLE</sequence>
<organism evidence="3 4">
    <name type="scientific">Acetivibrio mesophilus</name>
    <dbReference type="NCBI Taxonomy" id="2487273"/>
    <lineage>
        <taxon>Bacteria</taxon>
        <taxon>Bacillati</taxon>
        <taxon>Bacillota</taxon>
        <taxon>Clostridia</taxon>
        <taxon>Eubacteriales</taxon>
        <taxon>Oscillospiraceae</taxon>
        <taxon>Acetivibrio</taxon>
    </lineage>
</organism>
<dbReference type="Gene3D" id="3.40.190.10">
    <property type="entry name" value="Periplasmic binding protein-like II"/>
    <property type="match status" value="2"/>
</dbReference>
<dbReference type="Proteomes" id="UP000289166">
    <property type="component" value="Unassembled WGS sequence"/>
</dbReference>
<dbReference type="InterPro" id="IPR006059">
    <property type="entry name" value="SBP"/>
</dbReference>
<dbReference type="SUPFAM" id="SSF53850">
    <property type="entry name" value="Periplasmic binding protein-like II"/>
    <property type="match status" value="1"/>
</dbReference>